<dbReference type="InterPro" id="IPR046349">
    <property type="entry name" value="C1-like_sf"/>
</dbReference>
<dbReference type="PROSITE" id="PS50081">
    <property type="entry name" value="ZF_DAG_PE_2"/>
    <property type="match status" value="1"/>
</dbReference>
<dbReference type="FunFam" id="2.30.29.30:FF:000021">
    <property type="entry name" value="Rho guanine nucleotide exchange factor 2"/>
    <property type="match status" value="1"/>
</dbReference>
<organism evidence="23 24">
    <name type="scientific">Pelobates cultripes</name>
    <name type="common">Western spadefoot toad</name>
    <dbReference type="NCBI Taxonomy" id="61616"/>
    <lineage>
        <taxon>Eukaryota</taxon>
        <taxon>Metazoa</taxon>
        <taxon>Chordata</taxon>
        <taxon>Craniata</taxon>
        <taxon>Vertebrata</taxon>
        <taxon>Euteleostomi</taxon>
        <taxon>Amphibia</taxon>
        <taxon>Batrachia</taxon>
        <taxon>Anura</taxon>
        <taxon>Pelobatoidea</taxon>
        <taxon>Pelobatidae</taxon>
        <taxon>Pelobates</taxon>
    </lineage>
</organism>
<evidence type="ECO:0000256" key="4">
    <source>
        <dbReference type="ARBA" id="ARBA00022490"/>
    </source>
</evidence>
<evidence type="ECO:0000256" key="19">
    <source>
        <dbReference type="SAM" id="MobiDB-lite"/>
    </source>
</evidence>
<feature type="region of interest" description="Disordered" evidence="19">
    <location>
        <begin position="858"/>
        <end position="890"/>
    </location>
</feature>
<accession>A0AAD1SD98</accession>
<feature type="domain" description="DH" evidence="21">
    <location>
        <begin position="935"/>
        <end position="1130"/>
    </location>
</feature>
<keyword evidence="12 18" id="KW-0175">Coiled coil</keyword>
<comment type="function">
    <text evidence="14">Functions as a RHOA-specific guanine nucleotide exchange factor regulating signaling pathways downstream of integrins and growth factor receptors. Functions in axonal branching, synapse formation and dendritic morphogenesis. Also functions in focal adhesion formation, cell motility and B-lymphocytes activation. May regulate NEFL expression and aggregation and play a role in apoptosis.</text>
</comment>
<keyword evidence="10" id="KW-0862">Zinc</keyword>
<evidence type="ECO:0000256" key="10">
    <source>
        <dbReference type="ARBA" id="ARBA00022833"/>
    </source>
</evidence>
<evidence type="ECO:0000256" key="6">
    <source>
        <dbReference type="ARBA" id="ARBA00022658"/>
    </source>
</evidence>
<dbReference type="InterPro" id="IPR001849">
    <property type="entry name" value="PH_domain"/>
</dbReference>
<dbReference type="Gene3D" id="1.20.900.10">
    <property type="entry name" value="Dbl homology (DH) domain"/>
    <property type="match status" value="1"/>
</dbReference>
<dbReference type="InterPro" id="IPR011993">
    <property type="entry name" value="PH-like_dom_sf"/>
</dbReference>
<dbReference type="SUPFAM" id="SSF48403">
    <property type="entry name" value="Ankyrin repeat"/>
    <property type="match status" value="1"/>
</dbReference>
<dbReference type="CDD" id="cd14680">
    <property type="entry name" value="PH_p190RhoGEF"/>
    <property type="match status" value="1"/>
</dbReference>
<keyword evidence="11" id="KW-0694">RNA-binding</keyword>
<dbReference type="GO" id="GO:0005085">
    <property type="term" value="F:guanyl-nucleotide exchange factor activity"/>
    <property type="evidence" value="ECO:0007669"/>
    <property type="project" value="UniProtKB-KW"/>
</dbReference>
<keyword evidence="6" id="KW-0344">Guanine-nucleotide releasing factor</keyword>
<feature type="compositionally biased region" description="Polar residues" evidence="19">
    <location>
        <begin position="868"/>
        <end position="884"/>
    </location>
</feature>
<keyword evidence="9" id="KW-0221">Differentiation</keyword>
<dbReference type="InterPro" id="IPR037819">
    <property type="entry name" value="ARHGEF28_PH"/>
</dbReference>
<keyword evidence="4" id="KW-0963">Cytoplasm</keyword>
<dbReference type="SUPFAM" id="SSF48065">
    <property type="entry name" value="DBL homology domain (DH-domain)"/>
    <property type="match status" value="1"/>
</dbReference>
<dbReference type="Gene3D" id="3.30.60.20">
    <property type="match status" value="1"/>
</dbReference>
<feature type="compositionally biased region" description="Polar residues" evidence="19">
    <location>
        <begin position="491"/>
        <end position="524"/>
    </location>
</feature>
<evidence type="ECO:0000259" key="20">
    <source>
        <dbReference type="PROSITE" id="PS50003"/>
    </source>
</evidence>
<evidence type="ECO:0000256" key="17">
    <source>
        <dbReference type="ARBA" id="ARBA00083591"/>
    </source>
</evidence>
<keyword evidence="8" id="KW-0863">Zinc-finger</keyword>
<dbReference type="EMBL" id="OW240916">
    <property type="protein sequence ID" value="CAH2296924.1"/>
    <property type="molecule type" value="Genomic_DNA"/>
</dbReference>
<dbReference type="Gene3D" id="1.25.40.20">
    <property type="entry name" value="Ankyrin repeat-containing domain"/>
    <property type="match status" value="1"/>
</dbReference>
<dbReference type="FunFam" id="3.30.60.20:FF:000050">
    <property type="entry name" value="Rho guanine nucleotide exchange factor 28"/>
    <property type="match status" value="1"/>
</dbReference>
<evidence type="ECO:0000256" key="15">
    <source>
        <dbReference type="ARBA" id="ARBA00074313"/>
    </source>
</evidence>
<dbReference type="SMART" id="SM00325">
    <property type="entry name" value="RhoGEF"/>
    <property type="match status" value="1"/>
</dbReference>
<dbReference type="SUPFAM" id="SSF57889">
    <property type="entry name" value="Cysteine-rich domain"/>
    <property type="match status" value="1"/>
</dbReference>
<dbReference type="GO" id="GO:0003723">
    <property type="term" value="F:RNA binding"/>
    <property type="evidence" value="ECO:0007669"/>
    <property type="project" value="UniProtKB-KW"/>
</dbReference>
<evidence type="ECO:0000256" key="18">
    <source>
        <dbReference type="SAM" id="Coils"/>
    </source>
</evidence>
<dbReference type="GO" id="GO:0030154">
    <property type="term" value="P:cell differentiation"/>
    <property type="evidence" value="ECO:0007669"/>
    <property type="project" value="UniProtKB-KW"/>
</dbReference>
<evidence type="ECO:0000256" key="5">
    <source>
        <dbReference type="ARBA" id="ARBA00022553"/>
    </source>
</evidence>
<dbReference type="SMART" id="SM00109">
    <property type="entry name" value="C1"/>
    <property type="match status" value="1"/>
</dbReference>
<dbReference type="FunFam" id="1.20.900.10:FF:000004">
    <property type="entry name" value="Rho guanine nucleotide exchange factor 2"/>
    <property type="match status" value="1"/>
</dbReference>
<evidence type="ECO:0000256" key="3">
    <source>
        <dbReference type="ARBA" id="ARBA00022475"/>
    </source>
</evidence>
<keyword evidence="5" id="KW-0597">Phosphoprotein</keyword>
<feature type="region of interest" description="Disordered" evidence="19">
    <location>
        <begin position="490"/>
        <end position="524"/>
    </location>
</feature>
<dbReference type="CDD" id="cd20876">
    <property type="entry name" value="C1_p190RhoGEF"/>
    <property type="match status" value="1"/>
</dbReference>
<feature type="coiled-coil region" evidence="18">
    <location>
        <begin position="1546"/>
        <end position="1619"/>
    </location>
</feature>
<dbReference type="GO" id="GO:0005737">
    <property type="term" value="C:cytoplasm"/>
    <property type="evidence" value="ECO:0007669"/>
    <property type="project" value="UniProtKB-SubCell"/>
</dbReference>
<dbReference type="InterPro" id="IPR000219">
    <property type="entry name" value="DH_dom"/>
</dbReference>
<sequence>MSEKIDQIKDNINEILWQQTSKKLEGLRIKWYYRGNRANKMPTNKVKGCRMATMIQKIITEEGPQLTPEKVGKAFNSFYQELYNLPNQLDNPETYFKNKKMKQLSAEQVNSINKPLTELEIKEGLIWEQPTDVKMMELNHSEVPLYGHMTVLANFGEDVHLPEDAEFYFVYNGSNRRHVMFAERVSPNTLRSIFPGHSCVESLNLTVCMHTHGYSSVIVACTSLTYVMDTACNFSHYLKSHCDKLTPTSHETIPEHFGLAVKDLQLLDRNTMLCLANEELTPTWNILGSHFETEDFCRETLLHLTMRWGLIELSHFLMYRPGGASALRMKNEDGDTPVDLASRNGHTRLVELLRNFQDAPQLDFCSAAINEDTFLRFCQSSGVVTLTRLQPAGYSLEADIELLRKCLWDTQFCEKIINPVHDKNHKNQMPSDETNLEEEKRHSSIDASKKLKSPPTFIAAARLSAMLNGNDEIYANSMVVDEVSDSDIPYSVNTDLSDSTPASEKENNCSLGTSPGSSNAETNSVDIADSPAYFTSSKWSSPGHKQRQCRTLGYGAERNSILASVKKRSSSLDGLEADSEDEGSYIRYHSPGSVTQNSVGLLGNSGDELDSPETNTERDFHIQSSGTLPLSQGKDQGLRFRSYSCSSPKVFLGKPRLTRDLSLGDQTEEQRAYSLPEKSKEKRIEEEEWDKYMTPTKPESEKNKVSRTFSFIRNRMTSTRNKNKTKNKDCKEKEKVNRHQFVMGTFSGVVPCLVCEKAMLGKDSLQCSNCNVNVHKGCRDSSPACTKKFQERYHPKNKPSAVISNSSFKDIPQPVQSAMPSSPTTPLGLSAGKKDLTQAIHPLSRSVPMSIIDRRAEQSLESDGDTYASRSRSQSEELLQNVGSPPSMDSFPIEDVVDTPLWSDFSKDALEFEAESWSLVVHSSFCSKHEKDVIKRQDIIFELIQTEVHHIQTLLIMSEVFRKGMKEELQLDHSTVDKIFPCLDELLEIHKPFFYNMRERKQESREGYDRNFLITRIGDILVQQFSAENAERMKQLYGEFCSHHIEAVNLFKELQQNKKFQNFIKLKNNNLLARRRGIPECILLVTQRITKYPVLVERLLQYTPEGTEEHKDLCRALGLIKDVVAAVDLRVNEYEKEQKLTEILNKIENKTYTKMKNGHAFRKQDLIVKERALLHEGLVFWKTATGRFKDIQALLLTDVLLFLQEKDQKYIFAAVDQKPPIIGLQKLIVREVANEERGMFLISASSAGPEMYEIHTSSKEERNAWMRLIQEAVQRLYTCGVSQSCPEEYEGKTSESDEDKRVAEARVAKAQKFQEMLNIHDQQICHYLEEKFQIYAELAALCGGNDINVEPRLLVKADSFEIPQATSLLTAVMKEAENLHSIINSHMENSAWLDDPETSTSSQRCDAVLLEEAHELSFDSMNSEEREEVKSAGDIDPALSHVSDGDMTCTEEKGESTHFPPSNHAEVLQAVQNITRLLYSIQATVAIQDSQIEIHRIFLQDNELGSRGLCVRGNLLQDQEKYRHQEKQRGEVVNLPKLQHQFHQEQQRWLRECDQKQREYEEKENMLQQREKDCQSQEHLLLEKQEELGQQVQEFQQNLDRLKEGLRLVEKEREELGVQQKLLRHWKHNRQNSLPVIFPHGKRESVRNHKSEGLQNEDSVYINNALAQISLNNIETRPSPVYTDAHVDNSSIPNLAKPSENNSWNSHNEPWSSTFTHHQRLDSSSVSTRHCNKDVTNNDLNAARVISCGTLLSLSSGGHPVNTECTDKHQSTECLENPLADSNQNVESGRVEENIVYL</sequence>
<evidence type="ECO:0000256" key="11">
    <source>
        <dbReference type="ARBA" id="ARBA00022884"/>
    </source>
</evidence>
<evidence type="ECO:0000256" key="2">
    <source>
        <dbReference type="ARBA" id="ARBA00004496"/>
    </source>
</evidence>
<feature type="compositionally biased region" description="Basic and acidic residues" evidence="19">
    <location>
        <begin position="437"/>
        <end position="449"/>
    </location>
</feature>
<dbReference type="Pfam" id="PF00621">
    <property type="entry name" value="RhoGEF"/>
    <property type="match status" value="1"/>
</dbReference>
<feature type="domain" description="PH" evidence="20">
    <location>
        <begin position="1172"/>
        <end position="1274"/>
    </location>
</feature>
<evidence type="ECO:0000256" key="7">
    <source>
        <dbReference type="ARBA" id="ARBA00022723"/>
    </source>
</evidence>
<keyword evidence="24" id="KW-1185">Reference proteome</keyword>
<evidence type="ECO:0000256" key="16">
    <source>
        <dbReference type="ARBA" id="ARBA00077666"/>
    </source>
</evidence>
<evidence type="ECO:0000313" key="23">
    <source>
        <dbReference type="EMBL" id="CAH2296924.1"/>
    </source>
</evidence>
<dbReference type="PROSITE" id="PS00479">
    <property type="entry name" value="ZF_DAG_PE_1"/>
    <property type="match status" value="1"/>
</dbReference>
<dbReference type="GO" id="GO:0005886">
    <property type="term" value="C:plasma membrane"/>
    <property type="evidence" value="ECO:0007669"/>
    <property type="project" value="UniProtKB-SubCell"/>
</dbReference>
<evidence type="ECO:0000256" key="12">
    <source>
        <dbReference type="ARBA" id="ARBA00023054"/>
    </source>
</evidence>
<protein>
    <recommendedName>
        <fullName evidence="15">Rho guanine nucleotide exchange factor 28</fullName>
    </recommendedName>
    <alternativeName>
        <fullName evidence="17">190 kDa guanine nucleotide exchange factor</fullName>
    </alternativeName>
    <alternativeName>
        <fullName evidence="16">Rho guanine nucleotide exchange factor</fullName>
    </alternativeName>
</protein>
<keyword evidence="13" id="KW-0472">Membrane</keyword>
<dbReference type="GO" id="GO:0008270">
    <property type="term" value="F:zinc ion binding"/>
    <property type="evidence" value="ECO:0007669"/>
    <property type="project" value="UniProtKB-KW"/>
</dbReference>
<comment type="subcellular location">
    <subcellularLocation>
        <location evidence="1">Cell membrane</location>
    </subcellularLocation>
    <subcellularLocation>
        <location evidence="2">Cytoplasm</location>
    </subcellularLocation>
</comment>
<evidence type="ECO:0000259" key="22">
    <source>
        <dbReference type="PROSITE" id="PS50081"/>
    </source>
</evidence>
<dbReference type="SUPFAM" id="SSF50729">
    <property type="entry name" value="PH domain-like"/>
    <property type="match status" value="1"/>
</dbReference>
<evidence type="ECO:0000256" key="14">
    <source>
        <dbReference type="ARBA" id="ARBA00056436"/>
    </source>
</evidence>
<proteinExistence type="predicted"/>
<feature type="domain" description="Phorbol-ester/DAG-type" evidence="22">
    <location>
        <begin position="738"/>
        <end position="785"/>
    </location>
</feature>
<keyword evidence="3" id="KW-1003">Cell membrane</keyword>
<dbReference type="GO" id="GO:0035023">
    <property type="term" value="P:regulation of Rho protein signal transduction"/>
    <property type="evidence" value="ECO:0007669"/>
    <property type="project" value="TreeGrafter"/>
</dbReference>
<name>A0AAD1SD98_PELCU</name>
<dbReference type="InterPro" id="IPR041020">
    <property type="entry name" value="PH_16"/>
</dbReference>
<evidence type="ECO:0000313" key="24">
    <source>
        <dbReference type="Proteomes" id="UP001295444"/>
    </source>
</evidence>
<dbReference type="PANTHER" id="PTHR13944:SF22">
    <property type="entry name" value="RHO GUANINE NUCLEOTIDE EXCHANGE FACTOR 28"/>
    <property type="match status" value="1"/>
</dbReference>
<dbReference type="InterPro" id="IPR036770">
    <property type="entry name" value="Ankyrin_rpt-contain_sf"/>
</dbReference>
<dbReference type="PROSITE" id="PS50003">
    <property type="entry name" value="PH_DOMAIN"/>
    <property type="match status" value="1"/>
</dbReference>
<dbReference type="InterPro" id="IPR051632">
    <property type="entry name" value="Rho_GEF"/>
</dbReference>
<dbReference type="PROSITE" id="PS50010">
    <property type="entry name" value="DH_2"/>
    <property type="match status" value="1"/>
</dbReference>
<reference evidence="23" key="1">
    <citation type="submission" date="2022-03" db="EMBL/GenBank/DDBJ databases">
        <authorList>
            <person name="Alioto T."/>
            <person name="Alioto T."/>
            <person name="Gomez Garrido J."/>
        </authorList>
    </citation>
    <scope>NUCLEOTIDE SEQUENCE</scope>
</reference>
<dbReference type="Proteomes" id="UP001295444">
    <property type="component" value="Chromosome 05"/>
</dbReference>
<evidence type="ECO:0000256" key="1">
    <source>
        <dbReference type="ARBA" id="ARBA00004236"/>
    </source>
</evidence>
<gene>
    <name evidence="23" type="ORF">PECUL_23A029932</name>
</gene>
<dbReference type="Gene3D" id="2.30.29.30">
    <property type="entry name" value="Pleckstrin-homology domain (PH domain)/Phosphotyrosine-binding domain (PTB)"/>
    <property type="match status" value="1"/>
</dbReference>
<dbReference type="InterPro" id="IPR035899">
    <property type="entry name" value="DBL_dom_sf"/>
</dbReference>
<feature type="region of interest" description="Disordered" evidence="19">
    <location>
        <begin position="422"/>
        <end position="449"/>
    </location>
</feature>
<dbReference type="Pfam" id="PF17838">
    <property type="entry name" value="PH_16"/>
    <property type="match status" value="1"/>
</dbReference>
<dbReference type="PANTHER" id="PTHR13944">
    <property type="entry name" value="AGAP007712-PA"/>
    <property type="match status" value="1"/>
</dbReference>
<evidence type="ECO:0000256" key="13">
    <source>
        <dbReference type="ARBA" id="ARBA00023136"/>
    </source>
</evidence>
<keyword evidence="7" id="KW-0479">Metal-binding</keyword>
<evidence type="ECO:0000256" key="9">
    <source>
        <dbReference type="ARBA" id="ARBA00022782"/>
    </source>
</evidence>
<evidence type="ECO:0000256" key="8">
    <source>
        <dbReference type="ARBA" id="ARBA00022771"/>
    </source>
</evidence>
<evidence type="ECO:0000259" key="21">
    <source>
        <dbReference type="PROSITE" id="PS50010"/>
    </source>
</evidence>
<dbReference type="SMART" id="SM00233">
    <property type="entry name" value="PH"/>
    <property type="match status" value="1"/>
</dbReference>
<dbReference type="InterPro" id="IPR002219">
    <property type="entry name" value="PKC_DAG/PE"/>
</dbReference>
<dbReference type="Pfam" id="PF00130">
    <property type="entry name" value="C1_1"/>
    <property type="match status" value="1"/>
</dbReference>
<dbReference type="CDD" id="cd00160">
    <property type="entry name" value="RhoGEF"/>
    <property type="match status" value="1"/>
</dbReference>